<gene>
    <name evidence="1" type="ordered locus">YpsIP31758_3831</name>
</gene>
<organism evidence="1 2">
    <name type="scientific">Yersinia pseudotuberculosis serotype O:1b (strain IP 31758)</name>
    <dbReference type="NCBI Taxonomy" id="349747"/>
    <lineage>
        <taxon>Bacteria</taxon>
        <taxon>Pseudomonadati</taxon>
        <taxon>Pseudomonadota</taxon>
        <taxon>Gammaproteobacteria</taxon>
        <taxon>Enterobacterales</taxon>
        <taxon>Yersiniaceae</taxon>
        <taxon>Yersinia</taxon>
    </lineage>
</organism>
<accession>A0A0U1R1P8</accession>
<dbReference type="AlphaFoldDB" id="A0A0U1R1P8"/>
<proteinExistence type="predicted"/>
<dbReference type="Proteomes" id="UP000002412">
    <property type="component" value="Chromosome"/>
</dbReference>
<name>A0A0U1R1P8_YERP3</name>
<evidence type="ECO:0000313" key="2">
    <source>
        <dbReference type="Proteomes" id="UP000002412"/>
    </source>
</evidence>
<evidence type="ECO:0000313" key="1">
    <source>
        <dbReference type="EMBL" id="ABS49139.1"/>
    </source>
</evidence>
<dbReference type="EMBL" id="CP000720">
    <property type="protein sequence ID" value="ABS49139.1"/>
    <property type="molecule type" value="Genomic_DNA"/>
</dbReference>
<dbReference type="KEGG" id="ypi:YpsIP31758_3831"/>
<sequence>MNMSGNQVMTLLWLSDCIRIIIQYIDSRFTPKTVFKFKKL</sequence>
<protein>
    <submittedName>
        <fullName evidence="1">Uncharacterized protein</fullName>
    </submittedName>
</protein>
<reference evidence="1 2" key="1">
    <citation type="journal article" date="2007" name="PLoS Genet.">
        <title>The complete genome sequence of Yersinia pseudotuberculosis IP31758, the causative agent of Far East scarlet-like fever.</title>
        <authorList>
            <person name="Eppinger M."/>
            <person name="Rosovitz M.J."/>
            <person name="Fricke W.F."/>
            <person name="Rasko D.A."/>
            <person name="Kokorina G."/>
            <person name="Fayolle C."/>
            <person name="Lindler L.E."/>
            <person name="Carniel E."/>
            <person name="Ravel J."/>
        </authorList>
    </citation>
    <scope>NUCLEOTIDE SEQUENCE [LARGE SCALE GENOMIC DNA]</scope>
    <source>
        <strain evidence="1 2">IP 31758</strain>
    </source>
</reference>
<dbReference type="HOGENOM" id="CLU_3298959_0_0_6"/>